<dbReference type="FunFam" id="3.30.160.60:FF:000100">
    <property type="entry name" value="Zinc finger 45-like"/>
    <property type="match status" value="1"/>
</dbReference>
<feature type="compositionally biased region" description="Basic and acidic residues" evidence="6">
    <location>
        <begin position="466"/>
        <end position="489"/>
    </location>
</feature>
<feature type="compositionally biased region" description="Basic and acidic residues" evidence="6">
    <location>
        <begin position="10"/>
        <end position="20"/>
    </location>
</feature>
<keyword evidence="9" id="KW-1185">Reference proteome</keyword>
<dbReference type="InterPro" id="IPR036236">
    <property type="entry name" value="Znf_C2H2_sf"/>
</dbReference>
<dbReference type="PROSITE" id="PS50157">
    <property type="entry name" value="ZINC_FINGER_C2H2_2"/>
    <property type="match status" value="1"/>
</dbReference>
<keyword evidence="4" id="KW-0862">Zinc</keyword>
<evidence type="ECO:0000313" key="9">
    <source>
        <dbReference type="Proteomes" id="UP001311232"/>
    </source>
</evidence>
<evidence type="ECO:0000256" key="4">
    <source>
        <dbReference type="ARBA" id="ARBA00022833"/>
    </source>
</evidence>
<feature type="compositionally biased region" description="Acidic residues" evidence="6">
    <location>
        <begin position="112"/>
        <end position="124"/>
    </location>
</feature>
<feature type="compositionally biased region" description="Basic and acidic residues" evidence="6">
    <location>
        <begin position="244"/>
        <end position="253"/>
    </location>
</feature>
<keyword evidence="2" id="KW-0677">Repeat</keyword>
<feature type="compositionally biased region" description="Polar residues" evidence="6">
    <location>
        <begin position="401"/>
        <end position="422"/>
    </location>
</feature>
<feature type="compositionally biased region" description="Acidic residues" evidence="6">
    <location>
        <begin position="49"/>
        <end position="61"/>
    </location>
</feature>
<feature type="region of interest" description="Disordered" evidence="6">
    <location>
        <begin position="240"/>
        <end position="367"/>
    </location>
</feature>
<proteinExistence type="predicted"/>
<feature type="compositionally biased region" description="Basic and acidic residues" evidence="6">
    <location>
        <begin position="271"/>
        <end position="289"/>
    </location>
</feature>
<sequence length="740" mass="85680">MDLFVLTDQSEQHVSNKEVLTDPNLCNQQRSSKLDQEEPEPLQIKQEPEPAEITEDPEEAEPLQIKQEPEPPEITEDPEEAEPLQIKQEPEPPEIKEDPEEPEPLQIKQEPEPPEITEDPEEAEPLQIKQEPEPPEITEDPEEAEPLQIKQEPEPPEITEDPEEAEPLQIKQEPEPPEITEDPEEAEPTRIRENQLESGHLLIKEDQEEPEFGKSTVRYQEDIRLLDYCWNPRIKLSRISTDIPKQHVCKEEEVLNEQEEPEAPGSEDGQENIKQDQEEPDHQTIKEDPGEPEPQQFEEKLENPEGLNIKEDREDLDLPQIKDKQEEPEPPPFEEDPAGPRIKEDLKPAGIVVNPEEPEPPQFGGGHEEQHLLTFLIHSSQQIEQLLWACETNTFMDPVTDHQSVLSQSEPDAEQLHSQNPPEDQKSSAELHSFYSIVPPDPEQIKEEHYGSEPRPVQQEICRSCEEEHLKSRTSEEHRWSKAEPDTEQLHSQNPPEDQQRFIELKSVYSCVTPDPEQMKDQPEPPHFQQQQEIYRSWEEEHLMGRTSWEHIWFKAEPDTQVLHYHSSPEDLHSFYSVVTPDPEQITVEHYGSEPIQQEQSKVFSSWEEEHLEATASQDHFWFKAEPDAVQLVAHTHLAAETQDHEGTSSGVSEDQPHINPEDSKTCFVCGEVLKPHRLKQHLKQHPGVKPYVCKRCGERFSEHSHLRDHLVEDLKARQRPGVKRRQKNFVCKICGRGLC</sequence>
<feature type="compositionally biased region" description="Acidic residues" evidence="6">
    <location>
        <begin position="133"/>
        <end position="145"/>
    </location>
</feature>
<organism evidence="8 9">
    <name type="scientific">Crenichthys baileyi</name>
    <name type="common">White River springfish</name>
    <dbReference type="NCBI Taxonomy" id="28760"/>
    <lineage>
        <taxon>Eukaryota</taxon>
        <taxon>Metazoa</taxon>
        <taxon>Chordata</taxon>
        <taxon>Craniata</taxon>
        <taxon>Vertebrata</taxon>
        <taxon>Euteleostomi</taxon>
        <taxon>Actinopterygii</taxon>
        <taxon>Neopterygii</taxon>
        <taxon>Teleostei</taxon>
        <taxon>Neoteleostei</taxon>
        <taxon>Acanthomorphata</taxon>
        <taxon>Ovalentaria</taxon>
        <taxon>Atherinomorphae</taxon>
        <taxon>Cyprinodontiformes</taxon>
        <taxon>Goodeidae</taxon>
        <taxon>Crenichthys</taxon>
    </lineage>
</organism>
<comment type="caution">
    <text evidence="8">The sequence shown here is derived from an EMBL/GenBank/DDBJ whole genome shotgun (WGS) entry which is preliminary data.</text>
</comment>
<feature type="domain" description="C2H2-type" evidence="7">
    <location>
        <begin position="692"/>
        <end position="721"/>
    </location>
</feature>
<gene>
    <name evidence="8" type="ORF">CRENBAI_024193</name>
</gene>
<keyword evidence="3 5" id="KW-0863">Zinc-finger</keyword>
<protein>
    <recommendedName>
        <fullName evidence="7">C2H2-type domain-containing protein</fullName>
    </recommendedName>
</protein>
<evidence type="ECO:0000256" key="2">
    <source>
        <dbReference type="ARBA" id="ARBA00022737"/>
    </source>
</evidence>
<dbReference type="GO" id="GO:0008270">
    <property type="term" value="F:zinc ion binding"/>
    <property type="evidence" value="ECO:0007669"/>
    <property type="project" value="UniProtKB-KW"/>
</dbReference>
<dbReference type="InterPro" id="IPR013087">
    <property type="entry name" value="Znf_C2H2_type"/>
</dbReference>
<feature type="compositionally biased region" description="Acidic residues" evidence="6">
    <location>
        <begin position="328"/>
        <end position="337"/>
    </location>
</feature>
<evidence type="ECO:0000256" key="1">
    <source>
        <dbReference type="ARBA" id="ARBA00022723"/>
    </source>
</evidence>
<dbReference type="AlphaFoldDB" id="A0AAV9RPK5"/>
<feature type="compositionally biased region" description="Acidic residues" evidence="6">
    <location>
        <begin position="154"/>
        <end position="166"/>
    </location>
</feature>
<evidence type="ECO:0000256" key="5">
    <source>
        <dbReference type="PROSITE-ProRule" id="PRU00042"/>
    </source>
</evidence>
<feature type="region of interest" description="Disordered" evidence="6">
    <location>
        <begin position="466"/>
        <end position="497"/>
    </location>
</feature>
<feature type="compositionally biased region" description="Acidic residues" evidence="6">
    <location>
        <begin position="70"/>
        <end position="82"/>
    </location>
</feature>
<evidence type="ECO:0000313" key="8">
    <source>
        <dbReference type="EMBL" id="KAK5610941.1"/>
    </source>
</evidence>
<evidence type="ECO:0000256" key="3">
    <source>
        <dbReference type="ARBA" id="ARBA00022771"/>
    </source>
</evidence>
<evidence type="ECO:0000256" key="6">
    <source>
        <dbReference type="SAM" id="MobiDB-lite"/>
    </source>
</evidence>
<feature type="region of interest" description="Disordered" evidence="6">
    <location>
        <begin position="401"/>
        <end position="429"/>
    </location>
</feature>
<feature type="compositionally biased region" description="Basic and acidic residues" evidence="6">
    <location>
        <begin position="297"/>
        <end position="313"/>
    </location>
</feature>
<name>A0AAV9RPK5_9TELE</name>
<dbReference type="SUPFAM" id="SSF57667">
    <property type="entry name" value="beta-beta-alpha zinc fingers"/>
    <property type="match status" value="1"/>
</dbReference>
<keyword evidence="1" id="KW-0479">Metal-binding</keyword>
<dbReference type="Proteomes" id="UP001311232">
    <property type="component" value="Unassembled WGS sequence"/>
</dbReference>
<reference evidence="8 9" key="1">
    <citation type="submission" date="2021-06" db="EMBL/GenBank/DDBJ databases">
        <authorList>
            <person name="Palmer J.M."/>
        </authorList>
    </citation>
    <scope>NUCLEOTIDE SEQUENCE [LARGE SCALE GENOMIC DNA]</scope>
    <source>
        <strain evidence="8 9">MEX-2019</strain>
        <tissue evidence="8">Muscle</tissue>
    </source>
</reference>
<evidence type="ECO:0000259" key="7">
    <source>
        <dbReference type="PROSITE" id="PS50157"/>
    </source>
</evidence>
<accession>A0AAV9RPK5</accession>
<feature type="compositionally biased region" description="Acidic residues" evidence="6">
    <location>
        <begin position="175"/>
        <end position="186"/>
    </location>
</feature>
<dbReference type="EMBL" id="JAHHUM010001515">
    <property type="protein sequence ID" value="KAK5610941.1"/>
    <property type="molecule type" value="Genomic_DNA"/>
</dbReference>
<dbReference type="Gene3D" id="3.30.160.60">
    <property type="entry name" value="Classic Zinc Finger"/>
    <property type="match status" value="1"/>
</dbReference>
<feature type="region of interest" description="Disordered" evidence="6">
    <location>
        <begin position="1"/>
        <end position="218"/>
    </location>
</feature>